<evidence type="ECO:0000256" key="3">
    <source>
        <dbReference type="ARBA" id="ARBA00022448"/>
    </source>
</evidence>
<reference evidence="9 10" key="1">
    <citation type="submission" date="2023-10" db="EMBL/GenBank/DDBJ databases">
        <title>Veillonella sp. nov., isolated from a pig farm feces dump.</title>
        <authorList>
            <person name="Chang Y.-H."/>
        </authorList>
    </citation>
    <scope>NUCLEOTIDE SEQUENCE [LARGE SCALE GENOMIC DNA]</scope>
    <source>
        <strain evidence="9 10">YH-vei2233</strain>
    </source>
</reference>
<feature type="transmembrane region" description="Helical" evidence="8">
    <location>
        <begin position="12"/>
        <end position="34"/>
    </location>
</feature>
<dbReference type="PANTHER" id="PTHR34979">
    <property type="entry name" value="INNER MEMBRANE PROTEIN YGAZ"/>
    <property type="match status" value="1"/>
</dbReference>
<dbReference type="PANTHER" id="PTHR34979:SF1">
    <property type="entry name" value="INNER MEMBRANE PROTEIN YGAZ"/>
    <property type="match status" value="1"/>
</dbReference>
<dbReference type="RefSeq" id="WP_317329803.1">
    <property type="nucleotide sequence ID" value="NZ_JAWJZA010000002.1"/>
</dbReference>
<keyword evidence="3" id="KW-0813">Transport</keyword>
<keyword evidence="10" id="KW-1185">Reference proteome</keyword>
<evidence type="ECO:0000256" key="2">
    <source>
        <dbReference type="ARBA" id="ARBA00010735"/>
    </source>
</evidence>
<organism evidence="9 10">
    <name type="scientific">Veillonella absiana</name>
    <dbReference type="NCBI Taxonomy" id="3079305"/>
    <lineage>
        <taxon>Bacteria</taxon>
        <taxon>Bacillati</taxon>
        <taxon>Bacillota</taxon>
        <taxon>Negativicutes</taxon>
        <taxon>Veillonellales</taxon>
        <taxon>Veillonellaceae</taxon>
        <taxon>Veillonella</taxon>
    </lineage>
</organism>
<evidence type="ECO:0000256" key="7">
    <source>
        <dbReference type="ARBA" id="ARBA00023136"/>
    </source>
</evidence>
<feature type="transmembrane region" description="Helical" evidence="8">
    <location>
        <begin position="40"/>
        <end position="65"/>
    </location>
</feature>
<dbReference type="Pfam" id="PF03591">
    <property type="entry name" value="AzlC"/>
    <property type="match status" value="1"/>
</dbReference>
<evidence type="ECO:0000313" key="9">
    <source>
        <dbReference type="EMBL" id="MDV5088132.1"/>
    </source>
</evidence>
<keyword evidence="6 8" id="KW-1133">Transmembrane helix</keyword>
<accession>A0ABU3Z883</accession>
<evidence type="ECO:0000313" key="10">
    <source>
        <dbReference type="Proteomes" id="UP001272515"/>
    </source>
</evidence>
<feature type="transmembrane region" description="Helical" evidence="8">
    <location>
        <begin position="189"/>
        <end position="206"/>
    </location>
</feature>
<feature type="transmembrane region" description="Helical" evidence="8">
    <location>
        <begin position="166"/>
        <end position="183"/>
    </location>
</feature>
<comment type="similarity">
    <text evidence="2">Belongs to the AzlC family.</text>
</comment>
<keyword evidence="4" id="KW-1003">Cell membrane</keyword>
<evidence type="ECO:0000256" key="5">
    <source>
        <dbReference type="ARBA" id="ARBA00022692"/>
    </source>
</evidence>
<protein>
    <submittedName>
        <fullName evidence="9">AzlC family ABC transporter permease</fullName>
    </submittedName>
</protein>
<proteinExistence type="inferred from homology"/>
<keyword evidence="7 8" id="KW-0472">Membrane</keyword>
<name>A0ABU3Z883_9FIRM</name>
<evidence type="ECO:0000256" key="6">
    <source>
        <dbReference type="ARBA" id="ARBA00022989"/>
    </source>
</evidence>
<dbReference type="EMBL" id="JAWJZB010000004">
    <property type="protein sequence ID" value="MDV5088132.1"/>
    <property type="molecule type" value="Genomic_DNA"/>
</dbReference>
<evidence type="ECO:0000256" key="1">
    <source>
        <dbReference type="ARBA" id="ARBA00004651"/>
    </source>
</evidence>
<evidence type="ECO:0000256" key="4">
    <source>
        <dbReference type="ARBA" id="ARBA00022475"/>
    </source>
</evidence>
<comment type="caution">
    <text evidence="9">The sequence shown here is derived from an EMBL/GenBank/DDBJ whole genome shotgun (WGS) entry which is preliminary data.</text>
</comment>
<feature type="transmembrane region" description="Helical" evidence="8">
    <location>
        <begin position="72"/>
        <end position="91"/>
    </location>
</feature>
<gene>
    <name evidence="9" type="ORF">RVY80_04620</name>
</gene>
<dbReference type="Proteomes" id="UP001272515">
    <property type="component" value="Unassembled WGS sequence"/>
</dbReference>
<sequence length="235" mass="25792">MSSSKKAFSYAFPLTIPIGVSFVFLGIGLGLYGISQGLPAWLPLVIALVVFAGSMEFVTVSLLLAPFDPIGAFILTLLINGRHIFYGLSMLEKYGDKGWKKWPLILGMCDESFAINVSTTLPDDVDKGWFYLHVTWLNYVYWSVGTLLGGVAGTLLSFINFKGIEFVLTALFLVIFLEMLLSATKVQSIYFGIAGVILAIIALLVVGKTAFMLTAMFGMLVLCYIAYKWGGVRYD</sequence>
<dbReference type="InterPro" id="IPR011606">
    <property type="entry name" value="Brnchd-chn_aa_trnsp_permease"/>
</dbReference>
<keyword evidence="5 8" id="KW-0812">Transmembrane</keyword>
<feature type="transmembrane region" description="Helical" evidence="8">
    <location>
        <begin position="139"/>
        <end position="159"/>
    </location>
</feature>
<feature type="transmembrane region" description="Helical" evidence="8">
    <location>
        <begin position="211"/>
        <end position="230"/>
    </location>
</feature>
<comment type="subcellular location">
    <subcellularLocation>
        <location evidence="1">Cell membrane</location>
        <topology evidence="1">Multi-pass membrane protein</topology>
    </subcellularLocation>
</comment>
<evidence type="ECO:0000256" key="8">
    <source>
        <dbReference type="SAM" id="Phobius"/>
    </source>
</evidence>